<proteinExistence type="predicted"/>
<dbReference type="AlphaFoldDB" id="A0A392UVU0"/>
<evidence type="ECO:0000313" key="1">
    <source>
        <dbReference type="EMBL" id="MCI80118.1"/>
    </source>
</evidence>
<protein>
    <submittedName>
        <fullName evidence="1">Uncharacterized protein</fullName>
    </submittedName>
</protein>
<evidence type="ECO:0000313" key="2">
    <source>
        <dbReference type="Proteomes" id="UP000265520"/>
    </source>
</evidence>
<accession>A0A392UVU0</accession>
<dbReference type="EMBL" id="LXQA010988284">
    <property type="protein sequence ID" value="MCI80118.1"/>
    <property type="molecule type" value="Genomic_DNA"/>
</dbReference>
<organism evidence="1 2">
    <name type="scientific">Trifolium medium</name>
    <dbReference type="NCBI Taxonomy" id="97028"/>
    <lineage>
        <taxon>Eukaryota</taxon>
        <taxon>Viridiplantae</taxon>
        <taxon>Streptophyta</taxon>
        <taxon>Embryophyta</taxon>
        <taxon>Tracheophyta</taxon>
        <taxon>Spermatophyta</taxon>
        <taxon>Magnoliopsida</taxon>
        <taxon>eudicotyledons</taxon>
        <taxon>Gunneridae</taxon>
        <taxon>Pentapetalae</taxon>
        <taxon>rosids</taxon>
        <taxon>fabids</taxon>
        <taxon>Fabales</taxon>
        <taxon>Fabaceae</taxon>
        <taxon>Papilionoideae</taxon>
        <taxon>50 kb inversion clade</taxon>
        <taxon>NPAAA clade</taxon>
        <taxon>Hologalegina</taxon>
        <taxon>IRL clade</taxon>
        <taxon>Trifolieae</taxon>
        <taxon>Trifolium</taxon>
    </lineage>
</organism>
<name>A0A392UVU0_9FABA</name>
<comment type="caution">
    <text evidence="1">The sequence shown here is derived from an EMBL/GenBank/DDBJ whole genome shotgun (WGS) entry which is preliminary data.</text>
</comment>
<sequence length="46" mass="5024">QEDGVISKTGAGVVFEAHVLSRSGKVFESSRRRVGYVCVVKDGRKE</sequence>
<dbReference type="Proteomes" id="UP000265520">
    <property type="component" value="Unassembled WGS sequence"/>
</dbReference>
<feature type="non-terminal residue" evidence="1">
    <location>
        <position position="1"/>
    </location>
</feature>
<reference evidence="1 2" key="1">
    <citation type="journal article" date="2018" name="Front. Plant Sci.">
        <title>Red Clover (Trifolium pratense) and Zigzag Clover (T. medium) - A Picture of Genomic Similarities and Differences.</title>
        <authorList>
            <person name="Dluhosova J."/>
            <person name="Istvanek J."/>
            <person name="Nedelnik J."/>
            <person name="Repkova J."/>
        </authorList>
    </citation>
    <scope>NUCLEOTIDE SEQUENCE [LARGE SCALE GENOMIC DNA]</scope>
    <source>
        <strain evidence="2">cv. 10/8</strain>
        <tissue evidence="1">Leaf</tissue>
    </source>
</reference>
<keyword evidence="2" id="KW-1185">Reference proteome</keyword>